<accession>A0A0F9N1X0</accession>
<comment type="caution">
    <text evidence="1">The sequence shown here is derived from an EMBL/GenBank/DDBJ whole genome shotgun (WGS) entry which is preliminary data.</text>
</comment>
<dbReference type="AlphaFoldDB" id="A0A0F9N1X0"/>
<protein>
    <recommendedName>
        <fullName evidence="2">Metallopeptidase domain-containing protein</fullName>
    </recommendedName>
</protein>
<evidence type="ECO:0008006" key="2">
    <source>
        <dbReference type="Google" id="ProtNLM"/>
    </source>
</evidence>
<reference evidence="1" key="1">
    <citation type="journal article" date="2015" name="Nature">
        <title>Complex archaea that bridge the gap between prokaryotes and eukaryotes.</title>
        <authorList>
            <person name="Spang A."/>
            <person name="Saw J.H."/>
            <person name="Jorgensen S.L."/>
            <person name="Zaremba-Niedzwiedzka K."/>
            <person name="Martijn J."/>
            <person name="Lind A.E."/>
            <person name="van Eijk R."/>
            <person name="Schleper C."/>
            <person name="Guy L."/>
            <person name="Ettema T.J."/>
        </authorList>
    </citation>
    <scope>NUCLEOTIDE SEQUENCE</scope>
</reference>
<evidence type="ECO:0000313" key="1">
    <source>
        <dbReference type="EMBL" id="KKN11969.1"/>
    </source>
</evidence>
<organism evidence="1">
    <name type="scientific">marine sediment metagenome</name>
    <dbReference type="NCBI Taxonomy" id="412755"/>
    <lineage>
        <taxon>unclassified sequences</taxon>
        <taxon>metagenomes</taxon>
        <taxon>ecological metagenomes</taxon>
    </lineage>
</organism>
<proteinExistence type="predicted"/>
<gene>
    <name evidence="1" type="ORF">LCGC14_1021070</name>
</gene>
<name>A0A0F9N1X0_9ZZZZ</name>
<sequence length="100" mass="11119">MKTIKIGCIDYAVDIVALLEDDERNEIFGQVAYDESKIRILDRLAPQAKIATLWHEVIHAILIEAGFTGDHDEHMVSAIAHGISAVLKNNPKIEIDANNQ</sequence>
<dbReference type="EMBL" id="LAZR01004081">
    <property type="protein sequence ID" value="KKN11969.1"/>
    <property type="molecule type" value="Genomic_DNA"/>
</dbReference>